<accession>A0A0F9FG37</accession>
<name>A0A0F9FG37_9ZZZZ</name>
<organism evidence="1">
    <name type="scientific">marine sediment metagenome</name>
    <dbReference type="NCBI Taxonomy" id="412755"/>
    <lineage>
        <taxon>unclassified sequences</taxon>
        <taxon>metagenomes</taxon>
        <taxon>ecological metagenomes</taxon>
    </lineage>
</organism>
<dbReference type="EMBL" id="LAZR01030566">
    <property type="protein sequence ID" value="KKL56225.1"/>
    <property type="molecule type" value="Genomic_DNA"/>
</dbReference>
<proteinExistence type="predicted"/>
<sequence length="161" mass="18905">MISTVITHWHRKPLVCSHSYFSLYRNNCKYRHYSKFRHTHTGALAFPCLIRPIQHLLIPMLACLPGRCCRCIRCPQRLVTYCCRHCNLQAPCHSRRTWDRDHYSLPFERLYGYRPSLGIAYSPDQSCHLFSCLLCLCRLHVSPVVNCRHLVPFSTTGQRLT</sequence>
<dbReference type="AlphaFoldDB" id="A0A0F9FG37"/>
<reference evidence="1" key="1">
    <citation type="journal article" date="2015" name="Nature">
        <title>Complex archaea that bridge the gap between prokaryotes and eukaryotes.</title>
        <authorList>
            <person name="Spang A."/>
            <person name="Saw J.H."/>
            <person name="Jorgensen S.L."/>
            <person name="Zaremba-Niedzwiedzka K."/>
            <person name="Martijn J."/>
            <person name="Lind A.E."/>
            <person name="van Eijk R."/>
            <person name="Schleper C."/>
            <person name="Guy L."/>
            <person name="Ettema T.J."/>
        </authorList>
    </citation>
    <scope>NUCLEOTIDE SEQUENCE</scope>
</reference>
<evidence type="ECO:0000313" key="1">
    <source>
        <dbReference type="EMBL" id="KKL56225.1"/>
    </source>
</evidence>
<comment type="caution">
    <text evidence="1">The sequence shown here is derived from an EMBL/GenBank/DDBJ whole genome shotgun (WGS) entry which is preliminary data.</text>
</comment>
<protein>
    <submittedName>
        <fullName evidence="1">Uncharacterized protein</fullName>
    </submittedName>
</protein>
<gene>
    <name evidence="1" type="ORF">LCGC14_2247540</name>
</gene>